<feature type="region of interest" description="Disordered" evidence="1">
    <location>
        <begin position="429"/>
        <end position="461"/>
    </location>
</feature>
<dbReference type="STRING" id="1071383.J7RN59"/>
<feature type="compositionally biased region" description="Polar residues" evidence="1">
    <location>
        <begin position="535"/>
        <end position="546"/>
    </location>
</feature>
<dbReference type="eggNOG" id="ENOG502QVW0">
    <property type="taxonomic scope" value="Eukaryota"/>
</dbReference>
<dbReference type="KEGG" id="kng:KNAG_0F02960"/>
<dbReference type="Proteomes" id="UP000006310">
    <property type="component" value="Chromosome 6"/>
</dbReference>
<protein>
    <submittedName>
        <fullName evidence="2">Uncharacterized protein</fullName>
    </submittedName>
</protein>
<reference evidence="3" key="2">
    <citation type="submission" date="2012-08" db="EMBL/GenBank/DDBJ databases">
        <title>Genome sequence of Kazachstania naganishii.</title>
        <authorList>
            <person name="Gordon J.L."/>
            <person name="Armisen D."/>
            <person name="Proux-Wera E."/>
            <person name="OhEigeartaigh S.S."/>
            <person name="Byrne K.P."/>
            <person name="Wolfe K.H."/>
        </authorList>
    </citation>
    <scope>NUCLEOTIDE SEQUENCE [LARGE SCALE GENOMIC DNA]</scope>
    <source>
        <strain evidence="3">ATCC MYA-139 / BCRC 22969 / CBS 8797 / CCRC 22969 / KCTC 17520 / NBRC 10181 / NCYC 3082</strain>
    </source>
</reference>
<dbReference type="Pfam" id="PF07964">
    <property type="entry name" value="Red1"/>
    <property type="match status" value="1"/>
</dbReference>
<feature type="region of interest" description="Disordered" evidence="1">
    <location>
        <begin position="326"/>
        <end position="362"/>
    </location>
</feature>
<feature type="region of interest" description="Disordered" evidence="1">
    <location>
        <begin position="513"/>
        <end position="546"/>
    </location>
</feature>
<accession>J7RN59</accession>
<name>J7RN59_HUIN7</name>
<evidence type="ECO:0000313" key="3">
    <source>
        <dbReference type="Proteomes" id="UP000006310"/>
    </source>
</evidence>
<dbReference type="GeneID" id="34526673"/>
<dbReference type="HOGENOM" id="CLU_381327_0_0_1"/>
<sequence>MGTRRNGSIVSVILRQGAKNGFQLNDLKPLNELLKIYASLKDEGSKDAYWLCWTSVLQPNSLTLITGKDVPLLDELLVRGCSGSDEWKYLILLDKIASSGAGGVKFLRGILEQHITKRVETRFLGQKLFLFKLLCKLACLHLYQPTANMQDELGRSNGGEDNLEIIKVLYLPMGNVFPLDQLISGNKTCLSSQTYVQMFKGDLYLFGDHNMILEIPKSHFSVQKGIESHLLLQVSGGVRQLYGQSIVVKQVRTLSLRINDHLQIDKLFRALHEPQFRVSESIRYLTLMSSELVPEEEECVEEGSSVPDITVVPTDDNLAFTQQLATPDQSDHWRPPANSPEESPTVLVQKRKMTRETTRTREELEKQFDLENSNPPNGVPITSSLIITKYNDKKSTVPDTRHKKVTPKRSVGLKDISVLNNIFNKSLAAPKKGAASNRSAQKVQSKGRVQKTPNRGKRERHLSSFPNLVKPVIQITTQDHLSKREKDVVTPTERNTRSKVNEQKIKPEVEVVKERTPEKAQSSLSPCEEIEIGSGNPNSGQCDAAGNSSHYMNNDSTTVNETVLGTATKPGPNMLKLPAMNANAILANQLQQQIQQAVTSFSDDMIHKLEIVNHELNNTILKRLATRYETVIHKLQTDFERDTEQIVTIFQELSTSLLNLSQDQLLAWLDDVQRDCDSRRAK</sequence>
<proteinExistence type="predicted"/>
<keyword evidence="3" id="KW-1185">Reference proteome</keyword>
<organism evidence="2 3">
    <name type="scientific">Huiozyma naganishii (strain ATCC MYA-139 / BCRC 22969 / CBS 8797 / KCTC 17520 / NBRC 10181 / NCYC 3082 / Yp74L-3)</name>
    <name type="common">Yeast</name>
    <name type="synonym">Kazachstania naganishii</name>
    <dbReference type="NCBI Taxonomy" id="1071383"/>
    <lineage>
        <taxon>Eukaryota</taxon>
        <taxon>Fungi</taxon>
        <taxon>Dikarya</taxon>
        <taxon>Ascomycota</taxon>
        <taxon>Saccharomycotina</taxon>
        <taxon>Saccharomycetes</taxon>
        <taxon>Saccharomycetales</taxon>
        <taxon>Saccharomycetaceae</taxon>
        <taxon>Huiozyma</taxon>
    </lineage>
</organism>
<dbReference type="InterPro" id="IPR012491">
    <property type="entry name" value="Red1/Rec10"/>
</dbReference>
<evidence type="ECO:0000313" key="2">
    <source>
        <dbReference type="EMBL" id="CCK70958.1"/>
    </source>
</evidence>
<dbReference type="OrthoDB" id="3980800at2759"/>
<reference evidence="2 3" key="1">
    <citation type="journal article" date="2011" name="Proc. Natl. Acad. Sci. U.S.A.">
        <title>Evolutionary erosion of yeast sex chromosomes by mating-type switching accidents.</title>
        <authorList>
            <person name="Gordon J.L."/>
            <person name="Armisen D."/>
            <person name="Proux-Wera E."/>
            <person name="Oheigeartaigh S.S."/>
            <person name="Byrne K.P."/>
            <person name="Wolfe K.H."/>
        </authorList>
    </citation>
    <scope>NUCLEOTIDE SEQUENCE [LARGE SCALE GENOMIC DNA]</scope>
    <source>
        <strain evidence="3">ATCC MYA-139 / BCRC 22969 / CBS 8797 / CCRC 22969 / KCTC 17520 / NBRC 10181 / NCYC 3082</strain>
    </source>
</reference>
<gene>
    <name evidence="2" type="primary">KNAG0F02960</name>
    <name evidence="2" type="ordered locus">KNAG_0F02960</name>
</gene>
<evidence type="ECO:0000256" key="1">
    <source>
        <dbReference type="SAM" id="MobiDB-lite"/>
    </source>
</evidence>
<dbReference type="AlphaFoldDB" id="J7RN59"/>
<dbReference type="EMBL" id="HE978319">
    <property type="protein sequence ID" value="CCK70958.1"/>
    <property type="molecule type" value="Genomic_DNA"/>
</dbReference>
<dbReference type="GO" id="GO:0007131">
    <property type="term" value="P:reciprocal meiotic recombination"/>
    <property type="evidence" value="ECO:0007669"/>
    <property type="project" value="InterPro"/>
</dbReference>
<dbReference type="RefSeq" id="XP_022465204.1">
    <property type="nucleotide sequence ID" value="XM_022608738.1"/>
</dbReference>